<gene>
    <name evidence="1" type="ORF">HPB49_011267</name>
</gene>
<protein>
    <submittedName>
        <fullName evidence="1">Uncharacterized protein</fullName>
    </submittedName>
</protein>
<sequence>MNLESYKHVDGVSLHEWFHEDIIRSALSYKPRSDDVFIVTYPKSGTTWTQYVILSILGGGEPPRTFVDFMLSSPYLELLGVEGVERMPRPGLVKTHLPFHKAPYSPEAKYICVARNLYDVCVSYYYHTRALTPKRGRLSYGDYFDHLLSWYEHRDRHNVLFFTYEQMKKDPRLWVVKIAEFLGEKYADMLKDHPEMLDKVLEATSLSNMKGVFNEKLTTSSLDLLSLPPDKALKSLQVYQDIWPQMGEMHGHKMDTDAYRDVGGVWMHKFFHEKNILASMKFSPSPDDVIIATFPKCGTKWMQYIVCSILTGGEPPSTPAEFMLASPYLEMMGVDAALRTPRPLSLMTHLPFDKLTFSGEAKYIYVARNPYDCCVSFYYFAKGLTPKTCEDVSFEKFLQMFLEGRTFYGDYFDHLISWYNRRWLNNLLFLTYEDLKRDTRSSVIRIADFLGPQHGQLLKRDNGLLEKVLKPCSLGNMKEVFGGKPRSGIKDILELPPEARIKSMEVYRETLSRREETHQGAGLIRKGIVGDWKNHFSQEQVNSMKVRIAEKTAGSDVMNLWKELDLP</sequence>
<reference evidence="1" key="1">
    <citation type="submission" date="2020-05" db="EMBL/GenBank/DDBJ databases">
        <title>Large-scale comparative analyses of tick genomes elucidate their genetic diversity and vector capacities.</title>
        <authorList>
            <person name="Jia N."/>
            <person name="Wang J."/>
            <person name="Shi W."/>
            <person name="Du L."/>
            <person name="Sun Y."/>
            <person name="Zhan W."/>
            <person name="Jiang J."/>
            <person name="Wang Q."/>
            <person name="Zhang B."/>
            <person name="Ji P."/>
            <person name="Sakyi L.B."/>
            <person name="Cui X."/>
            <person name="Yuan T."/>
            <person name="Jiang B."/>
            <person name="Yang W."/>
            <person name="Lam T.T.-Y."/>
            <person name="Chang Q."/>
            <person name="Ding S."/>
            <person name="Wang X."/>
            <person name="Zhu J."/>
            <person name="Ruan X."/>
            <person name="Zhao L."/>
            <person name="Wei J."/>
            <person name="Que T."/>
            <person name="Du C."/>
            <person name="Cheng J."/>
            <person name="Dai P."/>
            <person name="Han X."/>
            <person name="Huang E."/>
            <person name="Gao Y."/>
            <person name="Liu J."/>
            <person name="Shao H."/>
            <person name="Ye R."/>
            <person name="Li L."/>
            <person name="Wei W."/>
            <person name="Wang X."/>
            <person name="Wang C."/>
            <person name="Yang T."/>
            <person name="Huo Q."/>
            <person name="Li W."/>
            <person name="Guo W."/>
            <person name="Chen H."/>
            <person name="Zhou L."/>
            <person name="Ni X."/>
            <person name="Tian J."/>
            <person name="Zhou Y."/>
            <person name="Sheng Y."/>
            <person name="Liu T."/>
            <person name="Pan Y."/>
            <person name="Xia L."/>
            <person name="Li J."/>
            <person name="Zhao F."/>
            <person name="Cao W."/>
        </authorList>
    </citation>
    <scope>NUCLEOTIDE SEQUENCE</scope>
    <source>
        <strain evidence="1">Dsil-2018</strain>
    </source>
</reference>
<comment type="caution">
    <text evidence="1">The sequence shown here is derived from an EMBL/GenBank/DDBJ whole genome shotgun (WGS) entry which is preliminary data.</text>
</comment>
<dbReference type="EMBL" id="CM023476">
    <property type="protein sequence ID" value="KAH7941235.1"/>
    <property type="molecule type" value="Genomic_DNA"/>
</dbReference>
<organism evidence="1 2">
    <name type="scientific">Dermacentor silvarum</name>
    <name type="common">Tick</name>
    <dbReference type="NCBI Taxonomy" id="543639"/>
    <lineage>
        <taxon>Eukaryota</taxon>
        <taxon>Metazoa</taxon>
        <taxon>Ecdysozoa</taxon>
        <taxon>Arthropoda</taxon>
        <taxon>Chelicerata</taxon>
        <taxon>Arachnida</taxon>
        <taxon>Acari</taxon>
        <taxon>Parasitiformes</taxon>
        <taxon>Ixodida</taxon>
        <taxon>Ixodoidea</taxon>
        <taxon>Ixodidae</taxon>
        <taxon>Rhipicephalinae</taxon>
        <taxon>Dermacentor</taxon>
    </lineage>
</organism>
<name>A0ACB8CEQ1_DERSI</name>
<proteinExistence type="predicted"/>
<keyword evidence="2" id="KW-1185">Reference proteome</keyword>
<dbReference type="Proteomes" id="UP000821865">
    <property type="component" value="Chromosome 7"/>
</dbReference>
<evidence type="ECO:0000313" key="2">
    <source>
        <dbReference type="Proteomes" id="UP000821865"/>
    </source>
</evidence>
<evidence type="ECO:0000313" key="1">
    <source>
        <dbReference type="EMBL" id="KAH7941235.1"/>
    </source>
</evidence>
<accession>A0ACB8CEQ1</accession>